<evidence type="ECO:0000313" key="1">
    <source>
        <dbReference type="EMBL" id="CAG8479439.1"/>
    </source>
</evidence>
<gene>
    <name evidence="1" type="ORF">SCALOS_LOCUS2362</name>
</gene>
<sequence length="100" mass="11255">MSKQKNEQPQAAKDSEQGIHETLGINKNLKLIDEHQSQQDVNDEKKGTAVKEAFSGLQLDKEFRSELRGPHGFDHQKASGWWAPGADRSQQGDINLPYIE</sequence>
<name>A0ACA9KM92_9GLOM</name>
<evidence type="ECO:0000313" key="2">
    <source>
        <dbReference type="Proteomes" id="UP000789860"/>
    </source>
</evidence>
<dbReference type="EMBL" id="CAJVPM010002073">
    <property type="protein sequence ID" value="CAG8479439.1"/>
    <property type="molecule type" value="Genomic_DNA"/>
</dbReference>
<accession>A0ACA9KM92</accession>
<dbReference type="Proteomes" id="UP000789860">
    <property type="component" value="Unassembled WGS sequence"/>
</dbReference>
<comment type="caution">
    <text evidence="1">The sequence shown here is derived from an EMBL/GenBank/DDBJ whole genome shotgun (WGS) entry which is preliminary data.</text>
</comment>
<protein>
    <submittedName>
        <fullName evidence="1">8152_t:CDS:1</fullName>
    </submittedName>
</protein>
<proteinExistence type="predicted"/>
<keyword evidence="2" id="KW-1185">Reference proteome</keyword>
<organism evidence="1 2">
    <name type="scientific">Scutellospora calospora</name>
    <dbReference type="NCBI Taxonomy" id="85575"/>
    <lineage>
        <taxon>Eukaryota</taxon>
        <taxon>Fungi</taxon>
        <taxon>Fungi incertae sedis</taxon>
        <taxon>Mucoromycota</taxon>
        <taxon>Glomeromycotina</taxon>
        <taxon>Glomeromycetes</taxon>
        <taxon>Diversisporales</taxon>
        <taxon>Gigasporaceae</taxon>
        <taxon>Scutellospora</taxon>
    </lineage>
</organism>
<reference evidence="1" key="1">
    <citation type="submission" date="2021-06" db="EMBL/GenBank/DDBJ databases">
        <authorList>
            <person name="Kallberg Y."/>
            <person name="Tangrot J."/>
            <person name="Rosling A."/>
        </authorList>
    </citation>
    <scope>NUCLEOTIDE SEQUENCE</scope>
    <source>
        <strain evidence="1">AU212A</strain>
    </source>
</reference>